<dbReference type="Gene3D" id="2.130.10.10">
    <property type="entry name" value="YVTN repeat-like/Quinoprotein amine dehydrogenase"/>
    <property type="match status" value="1"/>
</dbReference>
<dbReference type="InterPro" id="IPR051200">
    <property type="entry name" value="Host-pathogen_enzymatic-act"/>
</dbReference>
<dbReference type="InterPro" id="IPR009056">
    <property type="entry name" value="Cyt_c-like_dom"/>
</dbReference>
<sequence length="677" mass="75885">MNRNKTYIILALMLGLGLLVFYPGKQLAREHVNERTAVTDHPLVCTSCHIPISKNKLISKMINADYYSPFNLAVDHNNKWLYIVAQDRDELLVVDLETNRVVKNIAVGKHPHSVIIDQKGQKAYVSNEWSDNVSVINLDSFEVADTISTGNGPAGMALDHEEKHLYIVNCFGSDVSLIELNEKKEVKRLSTGNNPTGIALSPVDEEILVTGRRANIAAFNEPLITELTMINTQKQRALKMNVEEAYLMENAAYTPSGDLAMFTLIRPKNQLPAVQVESGWMMTHGIGVIERNKNGRISQFLLDEPNAYYPDPFDIEISPDGKRAYVSSSGVDMISVIAIDSIRKMLEVTDPQLRRSYANNLDLSRSFVIKRIRTGENPKGMALSADGKKLYVAEQLNDMVSVIDTETLEKTLSIDLGGPIRITVARQGRRLFNNAGHTFQNQYSCYTCHPDNHEDGLIYNMAAKGMGRNLTNTQSLREIGDTAPFKWNGMNQTVYKQDGMRFSTVLTRTEQFSYADLDAISAYIMRGIKQPPNLMYNPTGELTASQERGKLLYERTEDHAGNPIPENNRCVTCHPAPLYSNLKLADVSTLADSDDSIPFDTPHLNNVFASAPYLHDGRAKTLEEIWTIYGTDDKHGYVNDMSKSELNDLVNYLKSLRSPEYDQEAPNIQHGSLFYSN</sequence>
<feature type="domain" description="Cytochrome c" evidence="5">
    <location>
        <begin position="423"/>
        <end position="528"/>
    </location>
</feature>
<dbReference type="SUPFAM" id="SSF46626">
    <property type="entry name" value="Cytochrome c"/>
    <property type="match status" value="2"/>
</dbReference>
<evidence type="ECO:0000313" key="7">
    <source>
        <dbReference type="Proteomes" id="UP001474120"/>
    </source>
</evidence>
<dbReference type="Proteomes" id="UP001474120">
    <property type="component" value="Unassembled WGS sequence"/>
</dbReference>
<name>A0ABU9KZU9_9FLAO</name>
<keyword evidence="2 4" id="KW-0479">Metal-binding</keyword>
<accession>A0ABU9KZU9</accession>
<dbReference type="InterPro" id="IPR036909">
    <property type="entry name" value="Cyt_c-like_dom_sf"/>
</dbReference>
<evidence type="ECO:0000256" key="4">
    <source>
        <dbReference type="PROSITE-ProRule" id="PRU00433"/>
    </source>
</evidence>
<gene>
    <name evidence="6" type="ORF">AABB81_07055</name>
</gene>
<dbReference type="Gene3D" id="1.10.760.10">
    <property type="entry name" value="Cytochrome c-like domain"/>
    <property type="match status" value="2"/>
</dbReference>
<keyword evidence="1 4" id="KW-0349">Heme</keyword>
<evidence type="ECO:0000256" key="3">
    <source>
        <dbReference type="ARBA" id="ARBA00023004"/>
    </source>
</evidence>
<evidence type="ECO:0000256" key="1">
    <source>
        <dbReference type="ARBA" id="ARBA00022617"/>
    </source>
</evidence>
<organism evidence="6 7">
    <name type="scientific">Lutimonas vermicola</name>
    <dbReference type="NCBI Taxonomy" id="414288"/>
    <lineage>
        <taxon>Bacteria</taxon>
        <taxon>Pseudomonadati</taxon>
        <taxon>Bacteroidota</taxon>
        <taxon>Flavobacteriia</taxon>
        <taxon>Flavobacteriales</taxon>
        <taxon>Flavobacteriaceae</taxon>
        <taxon>Lutimonas</taxon>
    </lineage>
</organism>
<dbReference type="EMBL" id="JBCDNA010000001">
    <property type="protein sequence ID" value="MEL4455649.1"/>
    <property type="molecule type" value="Genomic_DNA"/>
</dbReference>
<keyword evidence="7" id="KW-1185">Reference proteome</keyword>
<dbReference type="InterPro" id="IPR015943">
    <property type="entry name" value="WD40/YVTN_repeat-like_dom_sf"/>
</dbReference>
<evidence type="ECO:0000259" key="5">
    <source>
        <dbReference type="PROSITE" id="PS51007"/>
    </source>
</evidence>
<evidence type="ECO:0000256" key="2">
    <source>
        <dbReference type="ARBA" id="ARBA00022723"/>
    </source>
</evidence>
<dbReference type="NCBIfam" id="TIGR02276">
    <property type="entry name" value="beta_rpt_yvtn"/>
    <property type="match status" value="2"/>
</dbReference>
<dbReference type="RefSeq" id="WP_342159521.1">
    <property type="nucleotide sequence ID" value="NZ_JBCDNA010000001.1"/>
</dbReference>
<dbReference type="InterPro" id="IPR011045">
    <property type="entry name" value="N2O_reductase_N"/>
</dbReference>
<keyword evidence="3 4" id="KW-0408">Iron</keyword>
<evidence type="ECO:0000313" key="6">
    <source>
        <dbReference type="EMBL" id="MEL4455649.1"/>
    </source>
</evidence>
<dbReference type="SUPFAM" id="SSF50974">
    <property type="entry name" value="Nitrous oxide reductase, N-terminal domain"/>
    <property type="match status" value="1"/>
</dbReference>
<comment type="caution">
    <text evidence="6">The sequence shown here is derived from an EMBL/GenBank/DDBJ whole genome shotgun (WGS) entry which is preliminary data.</text>
</comment>
<dbReference type="InterPro" id="IPR011964">
    <property type="entry name" value="YVTN_b-propeller_repeat"/>
</dbReference>
<proteinExistence type="predicted"/>
<protein>
    <recommendedName>
        <fullName evidence="5">Cytochrome c domain-containing protein</fullName>
    </recommendedName>
</protein>
<reference evidence="6 7" key="1">
    <citation type="submission" date="2024-04" db="EMBL/GenBank/DDBJ databases">
        <title>whole genome sequencing of Lutimonas vermicola strain IMCC1616.</title>
        <authorList>
            <person name="Bae S.S."/>
        </authorList>
    </citation>
    <scope>NUCLEOTIDE SEQUENCE [LARGE SCALE GENOMIC DNA]</scope>
    <source>
        <strain evidence="6 7">IMCC1616</strain>
    </source>
</reference>
<feature type="domain" description="Cytochrome c" evidence="5">
    <location>
        <begin position="544"/>
        <end position="657"/>
    </location>
</feature>
<dbReference type="PANTHER" id="PTHR47197:SF3">
    <property type="entry name" value="DIHYDRO-HEME D1 DEHYDROGENASE"/>
    <property type="match status" value="1"/>
</dbReference>
<dbReference type="PANTHER" id="PTHR47197">
    <property type="entry name" value="PROTEIN NIRF"/>
    <property type="match status" value="1"/>
</dbReference>
<dbReference type="PROSITE" id="PS51007">
    <property type="entry name" value="CYTC"/>
    <property type="match status" value="2"/>
</dbReference>
<dbReference type="SUPFAM" id="SSF63825">
    <property type="entry name" value="YWTD domain"/>
    <property type="match status" value="1"/>
</dbReference>